<dbReference type="InterPro" id="IPR050845">
    <property type="entry name" value="Cu-binding_ET"/>
</dbReference>
<dbReference type="GO" id="GO:0005507">
    <property type="term" value="F:copper ion binding"/>
    <property type="evidence" value="ECO:0007669"/>
    <property type="project" value="UniProtKB-UniRule"/>
</dbReference>
<dbReference type="PANTHER" id="PTHR38439">
    <property type="entry name" value="AURACYANIN-B"/>
    <property type="match status" value="1"/>
</dbReference>
<comment type="subcellular location">
    <subcellularLocation>
        <location evidence="5">Periplasm</location>
    </subcellularLocation>
</comment>
<dbReference type="NCBIfam" id="TIGR02695">
    <property type="entry name" value="azurin"/>
    <property type="match status" value="1"/>
</dbReference>
<proteinExistence type="predicted"/>
<dbReference type="Proteomes" id="UP000184520">
    <property type="component" value="Unassembled WGS sequence"/>
</dbReference>
<dbReference type="SUPFAM" id="SSF49503">
    <property type="entry name" value="Cupredoxins"/>
    <property type="match status" value="1"/>
</dbReference>
<dbReference type="AlphaFoldDB" id="A0A1M5M4Z8"/>
<dbReference type="PROSITE" id="PS00196">
    <property type="entry name" value="COPPER_BLUE"/>
    <property type="match status" value="1"/>
</dbReference>
<evidence type="ECO:0000313" key="7">
    <source>
        <dbReference type="EMBL" id="SHG72316.1"/>
    </source>
</evidence>
<keyword evidence="8" id="KW-1185">Reference proteome</keyword>
<evidence type="ECO:0000256" key="1">
    <source>
        <dbReference type="ARBA" id="ARBA00022448"/>
    </source>
</evidence>
<keyword evidence="4 5" id="KW-0186">Copper</keyword>
<keyword evidence="1 5" id="KW-0813">Transport</keyword>
<evidence type="ECO:0000256" key="2">
    <source>
        <dbReference type="ARBA" id="ARBA00022723"/>
    </source>
</evidence>
<evidence type="ECO:0000259" key="6">
    <source>
        <dbReference type="Pfam" id="PF00127"/>
    </source>
</evidence>
<sequence>MKKFVAILLTFMSSVAFADECTVTIESNDMMQFNMKEITAPAACDTFTVTLKHTGQLDKKFMGHNWVLSTTADAQAIVGAALKAGADNNYLPPGDKTIIAATKIIGGGEQDSVTFDMSKLSSAEDYTFFCSFPGHFAIMKGSFIVKG</sequence>
<reference evidence="8" key="1">
    <citation type="submission" date="2016-11" db="EMBL/GenBank/DDBJ databases">
        <authorList>
            <person name="Varghese N."/>
            <person name="Submissions S."/>
        </authorList>
    </citation>
    <scope>NUCLEOTIDE SEQUENCE [LARGE SCALE GENOMIC DNA]</scope>
    <source>
        <strain evidence="8">CGMCC 1.8995</strain>
    </source>
</reference>
<dbReference type="STRING" id="634436.SAMN05216361_2902"/>
<name>A0A1M5M4Z8_9ALTE</name>
<dbReference type="InterPro" id="IPR000923">
    <property type="entry name" value="BlueCu_1"/>
</dbReference>
<protein>
    <recommendedName>
        <fullName evidence="5">Azurin</fullName>
    </recommendedName>
</protein>
<keyword evidence="5" id="KW-0732">Signal</keyword>
<organism evidence="7 8">
    <name type="scientific">Marisediminitalea aggregata</name>
    <dbReference type="NCBI Taxonomy" id="634436"/>
    <lineage>
        <taxon>Bacteria</taxon>
        <taxon>Pseudomonadati</taxon>
        <taxon>Pseudomonadota</taxon>
        <taxon>Gammaproteobacteria</taxon>
        <taxon>Alteromonadales</taxon>
        <taxon>Alteromonadaceae</taxon>
        <taxon>Marisediminitalea</taxon>
    </lineage>
</organism>
<dbReference type="CDD" id="cd13922">
    <property type="entry name" value="Azurin"/>
    <property type="match status" value="1"/>
</dbReference>
<dbReference type="PANTHER" id="PTHR38439:SF2">
    <property type="entry name" value="OUTER MEMBRANE PROTEIN H.8"/>
    <property type="match status" value="1"/>
</dbReference>
<dbReference type="InterPro" id="IPR014068">
    <property type="entry name" value="Azurin"/>
</dbReference>
<evidence type="ECO:0000256" key="5">
    <source>
        <dbReference type="RuleBase" id="RU363017"/>
    </source>
</evidence>
<dbReference type="RefSeq" id="WP_073323653.1">
    <property type="nucleotide sequence ID" value="NZ_FQWD01000004.1"/>
</dbReference>
<feature type="signal peptide" evidence="5">
    <location>
        <begin position="1"/>
        <end position="18"/>
    </location>
</feature>
<dbReference type="OrthoDB" id="9814063at2"/>
<comment type="function">
    <text evidence="5">Transfers electrons from cytochrome c551 to cytochrome oxidase.</text>
</comment>
<gene>
    <name evidence="7" type="ORF">SAMN05216361_2902</name>
</gene>
<evidence type="ECO:0000256" key="4">
    <source>
        <dbReference type="ARBA" id="ARBA00023008"/>
    </source>
</evidence>
<accession>A0A1M5M4Z8</accession>
<dbReference type="EMBL" id="FQWD01000004">
    <property type="protein sequence ID" value="SHG72316.1"/>
    <property type="molecule type" value="Genomic_DNA"/>
</dbReference>
<dbReference type="Pfam" id="PF00127">
    <property type="entry name" value="Copper-bind"/>
    <property type="match status" value="1"/>
</dbReference>
<evidence type="ECO:0000313" key="8">
    <source>
        <dbReference type="Proteomes" id="UP000184520"/>
    </source>
</evidence>
<evidence type="ECO:0000256" key="3">
    <source>
        <dbReference type="ARBA" id="ARBA00022982"/>
    </source>
</evidence>
<keyword evidence="2 5" id="KW-0479">Metal-binding</keyword>
<keyword evidence="5" id="KW-0574">Periplasm</keyword>
<keyword evidence="3 5" id="KW-0249">Electron transport</keyword>
<feature type="chain" id="PRO_5011822489" description="Azurin" evidence="5">
    <location>
        <begin position="19"/>
        <end position="147"/>
    </location>
</feature>
<dbReference type="InterPro" id="IPR028871">
    <property type="entry name" value="BlueCu_1_BS"/>
</dbReference>
<dbReference type="GO" id="GO:0009055">
    <property type="term" value="F:electron transfer activity"/>
    <property type="evidence" value="ECO:0007669"/>
    <property type="project" value="InterPro"/>
</dbReference>
<dbReference type="InterPro" id="IPR008972">
    <property type="entry name" value="Cupredoxin"/>
</dbReference>
<dbReference type="Gene3D" id="2.60.40.420">
    <property type="entry name" value="Cupredoxins - blue copper proteins"/>
    <property type="match status" value="1"/>
</dbReference>
<dbReference type="GO" id="GO:0042597">
    <property type="term" value="C:periplasmic space"/>
    <property type="evidence" value="ECO:0007669"/>
    <property type="project" value="UniProtKB-SubCell"/>
</dbReference>
<feature type="domain" description="Blue (type 1) copper" evidence="6">
    <location>
        <begin position="20"/>
        <end position="146"/>
    </location>
</feature>